<dbReference type="GO" id="GO:0005829">
    <property type="term" value="C:cytosol"/>
    <property type="evidence" value="ECO:0007669"/>
    <property type="project" value="TreeGrafter"/>
</dbReference>
<dbReference type="Proteomes" id="UP000253628">
    <property type="component" value="Unassembled WGS sequence"/>
</dbReference>
<dbReference type="OrthoDB" id="5297600at2"/>
<gene>
    <name evidence="7" type="ORF">DFR37_101597</name>
</gene>
<name>A0A366HNC2_9BURK</name>
<dbReference type="AlphaFoldDB" id="A0A366HNC2"/>
<dbReference type="Pfam" id="PF02620">
    <property type="entry name" value="YceD"/>
    <property type="match status" value="1"/>
</dbReference>
<reference evidence="7 8" key="1">
    <citation type="submission" date="2018-06" db="EMBL/GenBank/DDBJ databases">
        <title>Genomic Encyclopedia of Type Strains, Phase IV (KMG-IV): sequencing the most valuable type-strain genomes for metagenomic binning, comparative biology and taxonomic classification.</title>
        <authorList>
            <person name="Goeker M."/>
        </authorList>
    </citation>
    <scope>NUCLEOTIDE SEQUENCE [LARGE SCALE GENOMIC DNA]</scope>
    <source>
        <strain evidence="7 8">DSM 25520</strain>
    </source>
</reference>
<protein>
    <recommendedName>
        <fullName evidence="3">Large ribosomal RNA subunit accumulation protein YceD</fullName>
    </recommendedName>
    <alternativeName>
        <fullName evidence="5">23S rRNA accumulation protein YceD</fullName>
    </alternativeName>
</protein>
<dbReference type="PANTHER" id="PTHR38099">
    <property type="entry name" value="LARGE RIBOSOMAL RNA SUBUNIT ACCUMULATION PROTEIN YCED"/>
    <property type="match status" value="1"/>
</dbReference>
<dbReference type="GO" id="GO:0042254">
    <property type="term" value="P:ribosome biogenesis"/>
    <property type="evidence" value="ECO:0007669"/>
    <property type="project" value="UniProtKB-KW"/>
</dbReference>
<evidence type="ECO:0000313" key="8">
    <source>
        <dbReference type="Proteomes" id="UP000253628"/>
    </source>
</evidence>
<organism evidence="7 8">
    <name type="scientific">Eoetvoesiella caeni</name>
    <dbReference type="NCBI Taxonomy" id="645616"/>
    <lineage>
        <taxon>Bacteria</taxon>
        <taxon>Pseudomonadati</taxon>
        <taxon>Pseudomonadota</taxon>
        <taxon>Betaproteobacteria</taxon>
        <taxon>Burkholderiales</taxon>
        <taxon>Alcaligenaceae</taxon>
        <taxon>Eoetvoesiella</taxon>
    </lineage>
</organism>
<keyword evidence="8" id="KW-1185">Reference proteome</keyword>
<evidence type="ECO:0000256" key="4">
    <source>
        <dbReference type="ARBA" id="ARBA00022517"/>
    </source>
</evidence>
<accession>A0A366HNC2</accession>
<comment type="caution">
    <text evidence="7">The sequence shown here is derived from an EMBL/GenBank/DDBJ whole genome shotgun (WGS) entry which is preliminary data.</text>
</comment>
<dbReference type="PANTHER" id="PTHR38099:SF1">
    <property type="entry name" value="LARGE RIBOSOMAL RNA SUBUNIT ACCUMULATION PROTEIN YCED"/>
    <property type="match status" value="1"/>
</dbReference>
<evidence type="ECO:0000256" key="3">
    <source>
        <dbReference type="ARBA" id="ARBA00015716"/>
    </source>
</evidence>
<dbReference type="InterPro" id="IPR039255">
    <property type="entry name" value="YceD_bac"/>
</dbReference>
<sequence length="188" mass="20629">MGVGLTGVGLTAAVQVQYIDTYEFTQLGQAIGGDVALAQFTRLLDDLPEQDSASQVTWALKGERDMSGQRFLQLHVHASPRLTCQRCLAPLEWPIQSDTRLLLVNSEAALEVDSPDDESAEGIERIVGARRFDVLALVEDELILCLPYVPKHEVCPSSLVALPEQDEPPTEEHVRPSPFAVLGKLKKD</sequence>
<dbReference type="InterPro" id="IPR003772">
    <property type="entry name" value="YceD"/>
</dbReference>
<feature type="region of interest" description="Disordered" evidence="6">
    <location>
        <begin position="163"/>
        <end position="188"/>
    </location>
</feature>
<evidence type="ECO:0000256" key="6">
    <source>
        <dbReference type="SAM" id="MobiDB-lite"/>
    </source>
</evidence>
<evidence type="ECO:0000256" key="1">
    <source>
        <dbReference type="ARBA" id="ARBA00002868"/>
    </source>
</evidence>
<evidence type="ECO:0000256" key="5">
    <source>
        <dbReference type="ARBA" id="ARBA00031841"/>
    </source>
</evidence>
<comment type="similarity">
    <text evidence="2">Belongs to the DUF177 domain family.</text>
</comment>
<comment type="function">
    <text evidence="1">Plays a role in synthesis, processing and/or stability of 23S rRNA.</text>
</comment>
<evidence type="ECO:0000313" key="7">
    <source>
        <dbReference type="EMBL" id="RBP43465.1"/>
    </source>
</evidence>
<proteinExistence type="inferred from homology"/>
<keyword evidence="4" id="KW-0690">Ribosome biogenesis</keyword>
<dbReference type="EMBL" id="QNRQ01000001">
    <property type="protein sequence ID" value="RBP43465.1"/>
    <property type="molecule type" value="Genomic_DNA"/>
</dbReference>
<evidence type="ECO:0000256" key="2">
    <source>
        <dbReference type="ARBA" id="ARBA00010740"/>
    </source>
</evidence>